<evidence type="ECO:0008006" key="12">
    <source>
        <dbReference type="Google" id="ProtNLM"/>
    </source>
</evidence>
<dbReference type="EMBL" id="BRXX01000338">
    <property type="protein sequence ID" value="GMI05832.1"/>
    <property type="molecule type" value="Genomic_DNA"/>
</dbReference>
<comment type="caution">
    <text evidence="10">The sequence shown here is derived from an EMBL/GenBank/DDBJ whole genome shotgun (WGS) entry which is preliminary data.</text>
</comment>
<dbReference type="GO" id="GO:0016255">
    <property type="term" value="P:attachment of GPI anchor to protein"/>
    <property type="evidence" value="ECO:0007669"/>
    <property type="project" value="InterPro"/>
</dbReference>
<dbReference type="GO" id="GO:0006506">
    <property type="term" value="P:GPI anchor biosynthetic process"/>
    <property type="evidence" value="ECO:0007669"/>
    <property type="project" value="UniProtKB-KW"/>
</dbReference>
<evidence type="ECO:0000256" key="3">
    <source>
        <dbReference type="ARBA" id="ARBA00010026"/>
    </source>
</evidence>
<proteinExistence type="inferred from homology"/>
<dbReference type="PANTHER" id="PTHR13121">
    <property type="entry name" value="GPI TRANSAMIDASE COMPONENT PIG-U"/>
    <property type="match status" value="1"/>
</dbReference>
<feature type="transmembrane region" description="Helical" evidence="9">
    <location>
        <begin position="283"/>
        <end position="302"/>
    </location>
</feature>
<dbReference type="Proteomes" id="UP001165160">
    <property type="component" value="Unassembled WGS sequence"/>
</dbReference>
<evidence type="ECO:0000256" key="2">
    <source>
        <dbReference type="ARBA" id="ARBA00004687"/>
    </source>
</evidence>
<evidence type="ECO:0000313" key="10">
    <source>
        <dbReference type="EMBL" id="GMI05832.1"/>
    </source>
</evidence>
<protein>
    <recommendedName>
        <fullName evidence="12">GPI transamidase subunit PIG-U</fullName>
    </recommendedName>
</protein>
<accession>A0A9W7CCJ1</accession>
<keyword evidence="8 9" id="KW-0472">Membrane</keyword>
<evidence type="ECO:0000313" key="11">
    <source>
        <dbReference type="Proteomes" id="UP001165160"/>
    </source>
</evidence>
<evidence type="ECO:0000256" key="8">
    <source>
        <dbReference type="ARBA" id="ARBA00023136"/>
    </source>
</evidence>
<feature type="transmembrane region" description="Helical" evidence="9">
    <location>
        <begin position="414"/>
        <end position="437"/>
    </location>
</feature>
<evidence type="ECO:0000256" key="1">
    <source>
        <dbReference type="ARBA" id="ARBA00004477"/>
    </source>
</evidence>
<keyword evidence="4" id="KW-0337">GPI-anchor biosynthesis</keyword>
<comment type="pathway">
    <text evidence="2">Glycolipid biosynthesis; glycosylphosphatidylinositol-anchor biosynthesis.</text>
</comment>
<reference evidence="11" key="1">
    <citation type="journal article" date="2023" name="Commun. Biol.">
        <title>Genome analysis of Parmales, the sister group of diatoms, reveals the evolutionary specialization of diatoms from phago-mixotrophs to photoautotrophs.</title>
        <authorList>
            <person name="Ban H."/>
            <person name="Sato S."/>
            <person name="Yoshikawa S."/>
            <person name="Yamada K."/>
            <person name="Nakamura Y."/>
            <person name="Ichinomiya M."/>
            <person name="Sato N."/>
            <person name="Blanc-Mathieu R."/>
            <person name="Endo H."/>
            <person name="Kuwata A."/>
            <person name="Ogata H."/>
        </authorList>
    </citation>
    <scope>NUCLEOTIDE SEQUENCE [LARGE SCALE GENOMIC DNA]</scope>
    <source>
        <strain evidence="11">NIES 3699</strain>
    </source>
</reference>
<gene>
    <name evidence="10" type="ORF">TrVE_jg10670</name>
</gene>
<dbReference type="GO" id="GO:0042765">
    <property type="term" value="C:GPI-anchor transamidase complex"/>
    <property type="evidence" value="ECO:0007669"/>
    <property type="project" value="InterPro"/>
</dbReference>
<feature type="transmembrane region" description="Helical" evidence="9">
    <location>
        <begin position="379"/>
        <end position="402"/>
    </location>
</feature>
<evidence type="ECO:0000256" key="5">
    <source>
        <dbReference type="ARBA" id="ARBA00022692"/>
    </source>
</evidence>
<comment type="similarity">
    <text evidence="3">Belongs to the PIGU family.</text>
</comment>
<sequence>MRKRRSPSASASAVFRSIRSFVEEHDTLSAIVAGSIVFRLFYENSEFGFVSNLTSVSRIQEGLRFSSVADAVYVSNQPPLVLLFYDWVLSCLPLSLFNILCDAAGSLALFELCRLNLQHESLVEEPIERVMDERIRPPKILNRLDNTNWKLLVAAAYFVNPLSTAVPSTQPLSNFLVLLSIMFALRPSRNIPASMSVLALATYVTWWPIGLLAPLLCCLSQPADPPESSNPSPSSRRPKLAPAGTVILGLTAFASAMGLLLAVSSWTVSPSHPTSWEWIHHSYYHWATFQDLTPNVGLYWYFFAQIFSRFRTYFLVTFNVLPFLLVAPILIRLKEIPVAAIVSLVSLFNILAPYPTFGSVTFSFLLMLSCPRSVVRLRFISMFCLIALPVPSVLLVAFWRLWAIKESGNGNYVYFQQLAYTVFAGLIALDFLSASVSRIKALKLTRKPAAKLKTS</sequence>
<keyword evidence="6" id="KW-0256">Endoplasmic reticulum</keyword>
<evidence type="ECO:0000256" key="6">
    <source>
        <dbReference type="ARBA" id="ARBA00022824"/>
    </source>
</evidence>
<evidence type="ECO:0000256" key="4">
    <source>
        <dbReference type="ARBA" id="ARBA00022502"/>
    </source>
</evidence>
<feature type="transmembrane region" description="Helical" evidence="9">
    <location>
        <begin position="314"/>
        <end position="333"/>
    </location>
</feature>
<keyword evidence="5 9" id="KW-0812">Transmembrane</keyword>
<keyword evidence="7 9" id="KW-1133">Transmembrane helix</keyword>
<comment type="subcellular location">
    <subcellularLocation>
        <location evidence="1">Endoplasmic reticulum membrane</location>
        <topology evidence="1">Multi-pass membrane protein</topology>
    </subcellularLocation>
</comment>
<keyword evidence="11" id="KW-1185">Reference proteome</keyword>
<evidence type="ECO:0000256" key="7">
    <source>
        <dbReference type="ARBA" id="ARBA00022989"/>
    </source>
</evidence>
<dbReference type="AlphaFoldDB" id="A0A9W7CCJ1"/>
<feature type="transmembrane region" description="Helical" evidence="9">
    <location>
        <begin position="339"/>
        <end position="367"/>
    </location>
</feature>
<name>A0A9W7CCJ1_9STRA</name>
<dbReference type="InterPro" id="IPR009600">
    <property type="entry name" value="PIG-U"/>
</dbReference>
<organism evidence="10 11">
    <name type="scientific">Triparma verrucosa</name>
    <dbReference type="NCBI Taxonomy" id="1606542"/>
    <lineage>
        <taxon>Eukaryota</taxon>
        <taxon>Sar</taxon>
        <taxon>Stramenopiles</taxon>
        <taxon>Ochrophyta</taxon>
        <taxon>Bolidophyceae</taxon>
        <taxon>Parmales</taxon>
        <taxon>Triparmaceae</taxon>
        <taxon>Triparma</taxon>
    </lineage>
</organism>
<evidence type="ECO:0000256" key="9">
    <source>
        <dbReference type="SAM" id="Phobius"/>
    </source>
</evidence>
<feature type="transmembrane region" description="Helical" evidence="9">
    <location>
        <begin position="240"/>
        <end position="263"/>
    </location>
</feature>
<dbReference type="Pfam" id="PF06728">
    <property type="entry name" value="PIG-U"/>
    <property type="match status" value="1"/>
</dbReference>
<dbReference type="PANTHER" id="PTHR13121:SF0">
    <property type="entry name" value="PHOSPHATIDYLINOSITOL GLYCAN ANCHOR BIOSYNTHESIS CLASS U PROTEIN"/>
    <property type="match status" value="1"/>
</dbReference>